<feature type="transmembrane region" description="Helical" evidence="1">
    <location>
        <begin position="118"/>
        <end position="144"/>
    </location>
</feature>
<gene>
    <name evidence="2" type="ORF">H4F90_08755</name>
</gene>
<proteinExistence type="predicted"/>
<reference evidence="2 3" key="1">
    <citation type="submission" date="2020-08" db="EMBL/GenBank/DDBJ databases">
        <title>Aquariorum lacteus gen. nov., sp. nov., a new member of the family Comamonadaceae, isolated from freshwater aquarium.</title>
        <authorList>
            <person name="Chun S.-J."/>
        </authorList>
    </citation>
    <scope>NUCLEOTIDE SEQUENCE [LARGE SCALE GENOMIC DNA]</scope>
    <source>
        <strain evidence="2 3">SJAQ100</strain>
    </source>
</reference>
<comment type="caution">
    <text evidence="2">The sequence shown here is derived from an EMBL/GenBank/DDBJ whole genome shotgun (WGS) entry which is preliminary data.</text>
</comment>
<dbReference type="SUPFAM" id="SSF53474">
    <property type="entry name" value="alpha/beta-Hydrolases"/>
    <property type="match status" value="1"/>
</dbReference>
<evidence type="ECO:0000313" key="3">
    <source>
        <dbReference type="Proteomes" id="UP000586093"/>
    </source>
</evidence>
<organism evidence="2 3">
    <name type="scientific">Aquariibacter albus</name>
    <dbReference type="NCBI Taxonomy" id="2759899"/>
    <lineage>
        <taxon>Bacteria</taxon>
        <taxon>Pseudomonadati</taxon>
        <taxon>Pseudomonadota</taxon>
        <taxon>Betaproteobacteria</taxon>
        <taxon>Burkholderiales</taxon>
        <taxon>Sphaerotilaceae</taxon>
        <taxon>Aquariibacter</taxon>
    </lineage>
</organism>
<evidence type="ECO:0000313" key="2">
    <source>
        <dbReference type="EMBL" id="MBB1162069.1"/>
    </source>
</evidence>
<dbReference type="AlphaFoldDB" id="A0A839HRV2"/>
<evidence type="ECO:0000256" key="1">
    <source>
        <dbReference type="SAM" id="Phobius"/>
    </source>
</evidence>
<keyword evidence="1" id="KW-1133">Transmembrane helix</keyword>
<name>A0A839HRV2_9BURK</name>
<sequence>MAEAGPRHVLLVGGFDPHPPRHVHRAMRRTLRERPAGRPALHLGPLQPVDAGRADWTLNGPSGRPAVRFSLLAWDDCVRPAWVAGPGRALRDAAFVYPALLRQGVLGRIRRLARPAHAMAVLPLALGLGGPLGGVALAAGGAALAGAGAAPLLAAAAAGGLGGAVLAHTLGRRLHADWLLRLYGHTRAQALGRTPALEARIEAWATALIEAAEALAAATPAGAPRGELLLVGHSTGSLLAVSALARALRRAPGLGRQGPALAMLSLGHCTPILAELPEASAFRAELATLRACAALDWLDVSAPTDWAGFPRSGPWYGEDGPMRRRQVSPQFHKALTPAAYARLLKDRQALHLQYLRSPERADGYDPFELFAGPHPLAERLRWPSPWQPPA</sequence>
<dbReference type="EMBL" id="JACIVI010000002">
    <property type="protein sequence ID" value="MBB1162069.1"/>
    <property type="molecule type" value="Genomic_DNA"/>
</dbReference>
<feature type="transmembrane region" description="Helical" evidence="1">
    <location>
        <begin position="150"/>
        <end position="171"/>
    </location>
</feature>
<dbReference type="Proteomes" id="UP000586093">
    <property type="component" value="Unassembled WGS sequence"/>
</dbReference>
<protein>
    <recommendedName>
        <fullName evidence="4">Alpha/beta hydrolase</fullName>
    </recommendedName>
</protein>
<keyword evidence="1" id="KW-0472">Membrane</keyword>
<evidence type="ECO:0008006" key="4">
    <source>
        <dbReference type="Google" id="ProtNLM"/>
    </source>
</evidence>
<dbReference type="RefSeq" id="WP_182663611.1">
    <property type="nucleotide sequence ID" value="NZ_JACIVI010000002.1"/>
</dbReference>
<accession>A0A839HRV2</accession>
<keyword evidence="3" id="KW-1185">Reference proteome</keyword>
<dbReference type="InterPro" id="IPR029058">
    <property type="entry name" value="AB_hydrolase_fold"/>
</dbReference>
<keyword evidence="1" id="KW-0812">Transmembrane</keyword>